<dbReference type="EMBL" id="JAAEDL010000024">
    <property type="protein sequence ID" value="MBR0682871.1"/>
    <property type="molecule type" value="Genomic_DNA"/>
</dbReference>
<evidence type="ECO:0000256" key="2">
    <source>
        <dbReference type="SAM" id="SignalP"/>
    </source>
</evidence>
<feature type="signal peptide" evidence="2">
    <location>
        <begin position="1"/>
        <end position="19"/>
    </location>
</feature>
<organism evidence="3 4">
    <name type="scientific">Neoroseomonas eburnea</name>
    <dbReference type="NCBI Taxonomy" id="1346889"/>
    <lineage>
        <taxon>Bacteria</taxon>
        <taxon>Pseudomonadati</taxon>
        <taxon>Pseudomonadota</taxon>
        <taxon>Alphaproteobacteria</taxon>
        <taxon>Acetobacterales</taxon>
        <taxon>Acetobacteraceae</taxon>
        <taxon>Neoroseomonas</taxon>
    </lineage>
</organism>
<reference evidence="3" key="1">
    <citation type="submission" date="2020-01" db="EMBL/GenBank/DDBJ databases">
        <authorList>
            <person name="Rat A."/>
        </authorList>
    </citation>
    <scope>NUCLEOTIDE SEQUENCE</scope>
    <source>
        <strain evidence="3">LMG 31228</strain>
    </source>
</reference>
<feature type="chain" id="PRO_5040964434" description="DUF2946 domain-containing protein" evidence="2">
    <location>
        <begin position="20"/>
        <end position="117"/>
    </location>
</feature>
<gene>
    <name evidence="3" type="ORF">GXW74_20435</name>
</gene>
<proteinExistence type="predicted"/>
<dbReference type="RefSeq" id="WP_211848412.1">
    <property type="nucleotide sequence ID" value="NZ_JAAEDL010000024.1"/>
</dbReference>
<keyword evidence="2" id="KW-0732">Signal</keyword>
<comment type="caution">
    <text evidence="3">The sequence shown here is derived from an EMBL/GenBank/DDBJ whole genome shotgun (WGS) entry which is preliminary data.</text>
</comment>
<evidence type="ECO:0000313" key="3">
    <source>
        <dbReference type="EMBL" id="MBR0682871.1"/>
    </source>
</evidence>
<evidence type="ECO:0000256" key="1">
    <source>
        <dbReference type="SAM" id="MobiDB-lite"/>
    </source>
</evidence>
<name>A0A9X9XGN5_9PROT</name>
<feature type="region of interest" description="Disordered" evidence="1">
    <location>
        <begin position="91"/>
        <end position="117"/>
    </location>
</feature>
<evidence type="ECO:0000313" key="4">
    <source>
        <dbReference type="Proteomes" id="UP001138709"/>
    </source>
</evidence>
<dbReference type="Proteomes" id="UP001138709">
    <property type="component" value="Unassembled WGS sequence"/>
</dbReference>
<reference evidence="3" key="2">
    <citation type="journal article" date="2021" name="Syst. Appl. Microbiol.">
        <title>Roseomonas hellenica sp. nov., isolated from roots of wild-growing Alkanna tinctoria.</title>
        <authorList>
            <person name="Rat A."/>
            <person name="Naranjo H.D."/>
            <person name="Lebbe L."/>
            <person name="Cnockaert M."/>
            <person name="Krigas N."/>
            <person name="Grigoriadou K."/>
            <person name="Maloupa E."/>
            <person name="Willems A."/>
        </authorList>
    </citation>
    <scope>NUCLEOTIDE SEQUENCE</scope>
    <source>
        <strain evidence="3">LMG 31228</strain>
    </source>
</reference>
<sequence>MLVLLGLLARLLAPLSALAATDRATFDAALRASLCLPSGLPAPGAPDEAPRNPLGAHCPLCRLPETADVPPAPARVPAAFAWTVMPSPHAATVDAARPVSPRTPPPARAPPDDPTLD</sequence>
<dbReference type="AlphaFoldDB" id="A0A9X9XGN5"/>
<accession>A0A9X9XGN5</accession>
<keyword evidence="4" id="KW-1185">Reference proteome</keyword>
<protein>
    <recommendedName>
        <fullName evidence="5">DUF2946 domain-containing protein</fullName>
    </recommendedName>
</protein>
<feature type="compositionally biased region" description="Pro residues" evidence="1">
    <location>
        <begin position="101"/>
        <end position="117"/>
    </location>
</feature>
<evidence type="ECO:0008006" key="5">
    <source>
        <dbReference type="Google" id="ProtNLM"/>
    </source>
</evidence>